<dbReference type="PATRIC" id="fig|121290.4.peg.1387"/>
<dbReference type="InterPro" id="IPR007844">
    <property type="entry name" value="AsmA"/>
</dbReference>
<gene>
    <name evidence="2" type="ORF">APY04_2095</name>
</gene>
<organism evidence="2 3">
    <name type="scientific">Hyphomicrobium sulfonivorans</name>
    <dbReference type="NCBI Taxonomy" id="121290"/>
    <lineage>
        <taxon>Bacteria</taxon>
        <taxon>Pseudomonadati</taxon>
        <taxon>Pseudomonadota</taxon>
        <taxon>Alphaproteobacteria</taxon>
        <taxon>Hyphomicrobiales</taxon>
        <taxon>Hyphomicrobiaceae</taxon>
        <taxon>Hyphomicrobium</taxon>
    </lineage>
</organism>
<dbReference type="Pfam" id="PF05170">
    <property type="entry name" value="AsmA"/>
    <property type="match status" value="1"/>
</dbReference>
<evidence type="ECO:0000313" key="3">
    <source>
        <dbReference type="Proteomes" id="UP000059074"/>
    </source>
</evidence>
<dbReference type="PANTHER" id="PTHR30441:SF4">
    <property type="entry name" value="PROTEIN ASMA"/>
    <property type="match status" value="1"/>
</dbReference>
<dbReference type="Proteomes" id="UP000059074">
    <property type="component" value="Unassembled WGS sequence"/>
</dbReference>
<feature type="domain" description="AsmA" evidence="1">
    <location>
        <begin position="356"/>
        <end position="529"/>
    </location>
</feature>
<dbReference type="STRING" id="121290.APY04_2095"/>
<evidence type="ECO:0000313" key="2">
    <source>
        <dbReference type="EMBL" id="KWT67108.1"/>
    </source>
</evidence>
<dbReference type="AlphaFoldDB" id="A0A125NUN5"/>
<protein>
    <recommendedName>
        <fullName evidence="1">AsmA domain-containing protein</fullName>
    </recommendedName>
</protein>
<keyword evidence="3" id="KW-1185">Reference proteome</keyword>
<sequence length="621" mass="65772">MERPTQRMRGHTRIIALFSLLIVLIAAPLIAIDRYHRITLQSGAVFAASPNTYSLSAPVRLLSAPVIDVAEGTLSIPPTRTGLARSGQVIAMLLTGSGPQLTLEYATFTVNFAPRSPTLQQHNAAGNAEDVVAPLVQALQGMQFDGLVVRKSVVQIRMENSPQVDLKDFTATVSRDANGTINAKGSFDLRGERLEFDTTLGAALDAQGISRPLRAAINSSPITAAVEGNLLLGENPRLTAPQTSVQVANLRALTNWLGIEWSEGNGFGPFRAKGQMEWSGRNIAFQNASIDLDGNSAVGTLGLNFTTAQPLVEGTLGFRTLDLNPYFKGTKPFTSDESLLQALRSADNLDFPHIPDVDADLRISADSLAQSLASLTIGRSAITLSVRDNKVLADIAELEFADGTRASGQVRIDLEGDNPRYAVQAKFDAADLGRPLLAIFGHPSIQGRGILDADITTSGNTGETLLHSLDGKFNVVLIEGGRVGIDVNRLTATTADNPLPDDAWKEIYARAIAVDRLDARFTVSGGVIRTQSANAVSGPRALNTEGAIDILNNTVALKFAVSDAPVLDASQSTVTGSVETRASAPTNIVTVKGPWTTPVVEAHVAPVPSPAQPQSSGDSDK</sequence>
<dbReference type="GO" id="GO:0005886">
    <property type="term" value="C:plasma membrane"/>
    <property type="evidence" value="ECO:0007669"/>
    <property type="project" value="TreeGrafter"/>
</dbReference>
<comment type="caution">
    <text evidence="2">The sequence shown here is derived from an EMBL/GenBank/DDBJ whole genome shotgun (WGS) entry which is preliminary data.</text>
</comment>
<proteinExistence type="predicted"/>
<dbReference type="InterPro" id="IPR052894">
    <property type="entry name" value="AsmA-related"/>
</dbReference>
<reference evidence="2 3" key="1">
    <citation type="submission" date="2015-10" db="EMBL/GenBank/DDBJ databases">
        <title>Transcriptomic analysis of a linuron degrading triple-species bacterial consortium.</title>
        <authorList>
            <person name="Albers P."/>
        </authorList>
    </citation>
    <scope>NUCLEOTIDE SEQUENCE [LARGE SCALE GENOMIC DNA]</scope>
    <source>
        <strain evidence="2 3">WDL6</strain>
    </source>
</reference>
<name>A0A125NUN5_HYPSL</name>
<dbReference type="EMBL" id="LMTR01000066">
    <property type="protein sequence ID" value="KWT67108.1"/>
    <property type="molecule type" value="Genomic_DNA"/>
</dbReference>
<accession>A0A125NUN5</accession>
<evidence type="ECO:0000259" key="1">
    <source>
        <dbReference type="Pfam" id="PF05170"/>
    </source>
</evidence>
<dbReference type="GO" id="GO:0090313">
    <property type="term" value="P:regulation of protein targeting to membrane"/>
    <property type="evidence" value="ECO:0007669"/>
    <property type="project" value="TreeGrafter"/>
</dbReference>
<dbReference type="PANTHER" id="PTHR30441">
    <property type="entry name" value="DUF748 DOMAIN-CONTAINING PROTEIN"/>
    <property type="match status" value="1"/>
</dbReference>